<organism evidence="1 2">
    <name type="scientific">Streptomonospora nanhaiensis</name>
    <dbReference type="NCBI Taxonomy" id="1323731"/>
    <lineage>
        <taxon>Bacteria</taxon>
        <taxon>Bacillati</taxon>
        <taxon>Actinomycetota</taxon>
        <taxon>Actinomycetes</taxon>
        <taxon>Streptosporangiales</taxon>
        <taxon>Nocardiopsidaceae</taxon>
        <taxon>Streptomonospora</taxon>
    </lineage>
</organism>
<gene>
    <name evidence="1" type="ORF">HNR12_003702</name>
</gene>
<protein>
    <submittedName>
        <fullName evidence="1">AcrR family transcriptional regulator</fullName>
    </submittedName>
</protein>
<dbReference type="Gene3D" id="1.10.357.10">
    <property type="entry name" value="Tetracycline Repressor, domain 2"/>
    <property type="match status" value="1"/>
</dbReference>
<keyword evidence="2" id="KW-1185">Reference proteome</keyword>
<comment type="caution">
    <text evidence="1">The sequence shown here is derived from an EMBL/GenBank/DDBJ whole genome shotgun (WGS) entry which is preliminary data.</text>
</comment>
<name>A0A853BRR9_9ACTN</name>
<dbReference type="AlphaFoldDB" id="A0A853BRR9"/>
<sequence>MAAAAPCALPSLHTVFHGRDGLLAAVFERYGPVVDVEALAAAPPERLEDMVRGVQRAVVHAFAREPRVVPAIFADLLARPQGPGTRLLREAMPRVFSGISALLRPELAAGRVRPLPMPVLIQLIIGPPVVHMMTRPALEAALGEGLPPVEESLDHFAAAFLRAAAPGGAG</sequence>
<reference evidence="1 2" key="1">
    <citation type="submission" date="2020-07" db="EMBL/GenBank/DDBJ databases">
        <title>Sequencing the genomes of 1000 actinobacteria strains.</title>
        <authorList>
            <person name="Klenk H.-P."/>
        </authorList>
    </citation>
    <scope>NUCLEOTIDE SEQUENCE [LARGE SCALE GENOMIC DNA]</scope>
    <source>
        <strain evidence="1 2">DSM 45927</strain>
    </source>
</reference>
<dbReference type="EMBL" id="JACCFO010000001">
    <property type="protein sequence ID" value="NYI97425.1"/>
    <property type="molecule type" value="Genomic_DNA"/>
</dbReference>
<evidence type="ECO:0000313" key="2">
    <source>
        <dbReference type="Proteomes" id="UP000575985"/>
    </source>
</evidence>
<accession>A0A853BRR9</accession>
<dbReference type="RefSeq" id="WP_179768775.1">
    <property type="nucleotide sequence ID" value="NZ_JACCFO010000001.1"/>
</dbReference>
<proteinExistence type="predicted"/>
<dbReference type="Proteomes" id="UP000575985">
    <property type="component" value="Unassembled WGS sequence"/>
</dbReference>
<evidence type="ECO:0000313" key="1">
    <source>
        <dbReference type="EMBL" id="NYI97425.1"/>
    </source>
</evidence>